<organism evidence="2 3">
    <name type="scientific">Streptomyces rhizosphaericus</name>
    <dbReference type="NCBI Taxonomy" id="114699"/>
    <lineage>
        <taxon>Bacteria</taxon>
        <taxon>Bacillati</taxon>
        <taxon>Actinomycetota</taxon>
        <taxon>Actinomycetes</taxon>
        <taxon>Kitasatosporales</taxon>
        <taxon>Streptomycetaceae</taxon>
        <taxon>Streptomyces</taxon>
        <taxon>Streptomyces violaceusniger group</taxon>
    </lineage>
</organism>
<comment type="caution">
    <text evidence="2">The sequence shown here is derived from an EMBL/GenBank/DDBJ whole genome shotgun (WGS) entry which is preliminary data.</text>
</comment>
<proteinExistence type="predicted"/>
<dbReference type="Proteomes" id="UP001500418">
    <property type="component" value="Unassembled WGS sequence"/>
</dbReference>
<dbReference type="EMBL" id="BAAAID010000023">
    <property type="protein sequence ID" value="GAA0932838.1"/>
    <property type="molecule type" value="Genomic_DNA"/>
</dbReference>
<gene>
    <name evidence="2" type="ORF">GCM10009575_039650</name>
</gene>
<evidence type="ECO:0000313" key="3">
    <source>
        <dbReference type="Proteomes" id="UP001500418"/>
    </source>
</evidence>
<accession>A0ABN1PSY8</accession>
<evidence type="ECO:0008006" key="4">
    <source>
        <dbReference type="Google" id="ProtNLM"/>
    </source>
</evidence>
<dbReference type="Pfam" id="PF09957">
    <property type="entry name" value="VapB_antitoxin"/>
    <property type="match status" value="1"/>
</dbReference>
<protein>
    <recommendedName>
        <fullName evidence="4">Antitoxin</fullName>
    </recommendedName>
</protein>
<evidence type="ECO:0000256" key="1">
    <source>
        <dbReference type="SAM" id="MobiDB-lite"/>
    </source>
</evidence>
<keyword evidence="3" id="KW-1185">Reference proteome</keyword>
<dbReference type="InterPro" id="IPR019239">
    <property type="entry name" value="VapB_antitoxin"/>
</dbReference>
<feature type="region of interest" description="Disordered" evidence="1">
    <location>
        <begin position="67"/>
        <end position="97"/>
    </location>
</feature>
<evidence type="ECO:0000313" key="2">
    <source>
        <dbReference type="EMBL" id="GAA0932838.1"/>
    </source>
</evidence>
<name>A0ABN1PSY8_9ACTN</name>
<sequence length="97" mass="11273">MSATQIDIDDDALAKAMRLSGAKTKKEMVNMALREYAERRARTEARLRHLEQAQQWDEEGFWRRHAAEKAAPSVRRRVRPDRDPLPRRLHGRLASPA</sequence>
<reference evidence="2 3" key="1">
    <citation type="journal article" date="2019" name="Int. J. Syst. Evol. Microbiol.">
        <title>The Global Catalogue of Microorganisms (GCM) 10K type strain sequencing project: providing services to taxonomists for standard genome sequencing and annotation.</title>
        <authorList>
            <consortium name="The Broad Institute Genomics Platform"/>
            <consortium name="The Broad Institute Genome Sequencing Center for Infectious Disease"/>
            <person name="Wu L."/>
            <person name="Ma J."/>
        </authorList>
    </citation>
    <scope>NUCLEOTIDE SEQUENCE [LARGE SCALE GENOMIC DNA]</scope>
    <source>
        <strain evidence="2 3">JCM 11444</strain>
    </source>
</reference>